<reference evidence="6 11" key="4">
    <citation type="submission" date="2019-08" db="EMBL/GenBank/DDBJ databases">
        <authorList>
            <person name="Duncan S."/>
            <person name="Walker A."/>
        </authorList>
    </citation>
    <scope>NUCLEOTIDE SEQUENCE [LARGE SCALE GENOMIC DNA]</scope>
    <source>
        <strain evidence="6 11">T3WBe13</strain>
    </source>
</reference>
<reference evidence="9 10" key="2">
    <citation type="submission" date="2018-08" db="EMBL/GenBank/DDBJ databases">
        <title>A genome reference for cultivated species of the human gut microbiota.</title>
        <authorList>
            <person name="Zou Y."/>
            <person name="Xue W."/>
            <person name="Luo G."/>
        </authorList>
    </citation>
    <scope>NUCLEOTIDE SEQUENCE [LARGE SCALE GENOMIC DNA]</scope>
    <source>
        <strain evidence="5 10">AF12-8</strain>
        <strain evidence="4 9">OM05-6AA</strain>
    </source>
</reference>
<evidence type="ECO:0000313" key="3">
    <source>
        <dbReference type="EMBL" id="MSC60930.1"/>
    </source>
</evidence>
<dbReference type="Proteomes" id="UP000260970">
    <property type="component" value="Unassembled WGS sequence"/>
</dbReference>
<dbReference type="EMBL" id="QSAE01000022">
    <property type="protein sequence ID" value="RGW39762.1"/>
    <property type="molecule type" value="Genomic_DNA"/>
</dbReference>
<name>A0A173VJ88_9FIRM</name>
<dbReference type="Proteomes" id="UP000095673">
    <property type="component" value="Unassembled WGS sequence"/>
</dbReference>
<dbReference type="RefSeq" id="WP_015568984.1">
    <property type="nucleotide sequence ID" value="NZ_CYXM01000020.1"/>
</dbReference>
<evidence type="ECO:0000313" key="9">
    <source>
        <dbReference type="Proteomes" id="UP000260970"/>
    </source>
</evidence>
<dbReference type="EMBL" id="QSUG01000005">
    <property type="protein sequence ID" value="RGN23688.1"/>
    <property type="molecule type" value="Genomic_DNA"/>
</dbReference>
<evidence type="ECO:0000313" key="1">
    <source>
        <dbReference type="EMBL" id="CUN27469.1"/>
    </source>
</evidence>
<dbReference type="Proteomes" id="UP000479563">
    <property type="component" value="Unassembled WGS sequence"/>
</dbReference>
<dbReference type="AlphaFoldDB" id="A0A173VJ88"/>
<dbReference type="EMBL" id="CYXM01000020">
    <property type="protein sequence ID" value="CUN27469.1"/>
    <property type="molecule type" value="Genomic_DNA"/>
</dbReference>
<dbReference type="Proteomes" id="UP000095384">
    <property type="component" value="Unassembled WGS sequence"/>
</dbReference>
<dbReference type="Proteomes" id="UP000324327">
    <property type="component" value="Unassembled WGS sequence"/>
</dbReference>
<sequence length="60" mass="6898">MQYSMLENGMDFIISGILHLQKAESENAEENIQGRELKYAFLHSSSGIELVFKSRLNIEH</sequence>
<dbReference type="EMBL" id="CYYW01000019">
    <property type="protein sequence ID" value="CUO49483.1"/>
    <property type="molecule type" value="Genomic_DNA"/>
</dbReference>
<evidence type="ECO:0000313" key="4">
    <source>
        <dbReference type="EMBL" id="RGN23688.1"/>
    </source>
</evidence>
<evidence type="ECO:0000313" key="10">
    <source>
        <dbReference type="Proteomes" id="UP000286581"/>
    </source>
</evidence>
<evidence type="ECO:0000313" key="8">
    <source>
        <dbReference type="Proteomes" id="UP000095673"/>
    </source>
</evidence>
<evidence type="ECO:0000313" key="12">
    <source>
        <dbReference type="Proteomes" id="UP000479563"/>
    </source>
</evidence>
<accession>A0A173VJ88</accession>
<reference evidence="7 8" key="1">
    <citation type="submission" date="2015-09" db="EMBL/GenBank/DDBJ databases">
        <authorList>
            <consortium name="Pathogen Informatics"/>
        </authorList>
    </citation>
    <scope>NUCLEOTIDE SEQUENCE [LARGE SCALE GENOMIC DNA]</scope>
    <source>
        <strain evidence="2 7">2789STDY5608860</strain>
        <strain evidence="1 8">2789STDY5834968</strain>
    </source>
</reference>
<evidence type="ECO:0000313" key="7">
    <source>
        <dbReference type="Proteomes" id="UP000095384"/>
    </source>
</evidence>
<evidence type="ECO:0000313" key="11">
    <source>
        <dbReference type="Proteomes" id="UP000324327"/>
    </source>
</evidence>
<gene>
    <name evidence="5" type="ORF">DWV78_08370</name>
    <name evidence="4" type="ORF">DXB72_06715</name>
    <name evidence="2" type="ORF">ERS852417_02439</name>
    <name evidence="1" type="ORF">ERS852580_03162</name>
    <name evidence="6" type="ORF">FYL31_11835</name>
    <name evidence="3" type="ORF">GKE07_12095</name>
</gene>
<organism evidence="1 8">
    <name type="scientific">Agathobacter rectalis</name>
    <dbReference type="NCBI Taxonomy" id="39491"/>
    <lineage>
        <taxon>Bacteria</taxon>
        <taxon>Bacillati</taxon>
        <taxon>Bacillota</taxon>
        <taxon>Clostridia</taxon>
        <taxon>Lachnospirales</taxon>
        <taxon>Lachnospiraceae</taxon>
        <taxon>Agathobacter</taxon>
    </lineage>
</organism>
<evidence type="ECO:0000313" key="2">
    <source>
        <dbReference type="EMBL" id="CUO49483.1"/>
    </source>
</evidence>
<reference evidence="3 12" key="3">
    <citation type="journal article" date="2019" name="Nat. Med.">
        <title>A library of human gut bacterial isolates paired with longitudinal multiomics data enables mechanistic microbiome research.</title>
        <authorList>
            <person name="Poyet M."/>
            <person name="Groussin M."/>
            <person name="Gibbons S.M."/>
            <person name="Avila-Pacheco J."/>
            <person name="Jiang X."/>
            <person name="Kearney S.M."/>
            <person name="Perrotta A.R."/>
            <person name="Berdy B."/>
            <person name="Zhao S."/>
            <person name="Lieberman T.D."/>
            <person name="Swanson P.K."/>
            <person name="Smith M."/>
            <person name="Roesemann S."/>
            <person name="Alexander J.E."/>
            <person name="Rich S.A."/>
            <person name="Livny J."/>
            <person name="Vlamakis H."/>
            <person name="Clish C."/>
            <person name="Bullock K."/>
            <person name="Deik A."/>
            <person name="Scott J."/>
            <person name="Pierce K.A."/>
            <person name="Xavier R.J."/>
            <person name="Alm E.J."/>
        </authorList>
    </citation>
    <scope>NUCLEOTIDE SEQUENCE [LARGE SCALE GENOMIC DNA]</scope>
    <source>
        <strain evidence="3 12">BIOML-A11</strain>
    </source>
</reference>
<proteinExistence type="predicted"/>
<evidence type="ECO:0000313" key="5">
    <source>
        <dbReference type="EMBL" id="RGW39762.1"/>
    </source>
</evidence>
<dbReference type="EMBL" id="WKQP01000021">
    <property type="protein sequence ID" value="MSC60930.1"/>
    <property type="molecule type" value="Genomic_DNA"/>
</dbReference>
<dbReference type="EMBL" id="VSTF01000015">
    <property type="protein sequence ID" value="TYL57786.1"/>
    <property type="molecule type" value="Genomic_DNA"/>
</dbReference>
<reference evidence="6 11" key="5">
    <citation type="submission" date="2019-09" db="EMBL/GenBank/DDBJ databases">
        <title>Strain-level analysis of Eubacterium rectale using genomes from metagenomes.</title>
        <authorList>
            <person name="Karcher N."/>
            <person name="Segata N."/>
        </authorList>
    </citation>
    <scope>NUCLEOTIDE SEQUENCE [LARGE SCALE GENOMIC DNA]</scope>
    <source>
        <strain evidence="6 11">T3WBe13</strain>
    </source>
</reference>
<dbReference type="Proteomes" id="UP000286581">
    <property type="component" value="Unassembled WGS sequence"/>
</dbReference>
<dbReference type="OrthoDB" id="2885342at2"/>
<evidence type="ECO:0000313" key="6">
    <source>
        <dbReference type="EMBL" id="TYL57786.1"/>
    </source>
</evidence>
<protein>
    <submittedName>
        <fullName evidence="1">Uncharacterized protein</fullName>
    </submittedName>
</protein>